<accession>A0A1R4IQF3</accession>
<name>A0A1R4IQF3_9LACT</name>
<gene>
    <name evidence="1" type="ORF">FM115_01920</name>
</gene>
<dbReference type="InterPro" id="IPR021377">
    <property type="entry name" value="DUF3006"/>
</dbReference>
<proteinExistence type="predicted"/>
<dbReference type="EMBL" id="FUKW01000034">
    <property type="protein sequence ID" value="SJN21473.1"/>
    <property type="molecule type" value="Genomic_DNA"/>
</dbReference>
<organism evidence="1 2">
    <name type="scientific">Marinilactibacillus psychrotolerans 42ea</name>
    <dbReference type="NCBI Taxonomy" id="1255609"/>
    <lineage>
        <taxon>Bacteria</taxon>
        <taxon>Bacillati</taxon>
        <taxon>Bacillota</taxon>
        <taxon>Bacilli</taxon>
        <taxon>Lactobacillales</taxon>
        <taxon>Carnobacteriaceae</taxon>
        <taxon>Marinilactibacillus</taxon>
    </lineage>
</organism>
<sequence>MIVVFESLENNKAKLVPDDKSDEIILTKDKLPDDCKVGDVLEIEPTVIDGDNKLFIKVLRAETQKRLQNNKKRREKLLKRKH</sequence>
<dbReference type="Proteomes" id="UP000195611">
    <property type="component" value="Unassembled WGS sequence"/>
</dbReference>
<dbReference type="RefSeq" id="WP_087057169.1">
    <property type="nucleotide sequence ID" value="NZ_FUKW01000034.1"/>
</dbReference>
<dbReference type="GeneID" id="96910397"/>
<dbReference type="Pfam" id="PF11213">
    <property type="entry name" value="DUF3006"/>
    <property type="match status" value="1"/>
</dbReference>
<evidence type="ECO:0000313" key="1">
    <source>
        <dbReference type="EMBL" id="SJN21473.1"/>
    </source>
</evidence>
<evidence type="ECO:0000313" key="2">
    <source>
        <dbReference type="Proteomes" id="UP000195611"/>
    </source>
</evidence>
<reference evidence="1 2" key="1">
    <citation type="submission" date="2017-02" db="EMBL/GenBank/DDBJ databases">
        <authorList>
            <person name="Peterson S.W."/>
        </authorList>
    </citation>
    <scope>NUCLEOTIDE SEQUENCE [LARGE SCALE GENOMIC DNA]</scope>
    <source>
        <strain evidence="1 2">42ea</strain>
    </source>
</reference>
<dbReference type="AlphaFoldDB" id="A0A1R4IQF3"/>
<evidence type="ECO:0008006" key="3">
    <source>
        <dbReference type="Google" id="ProtNLM"/>
    </source>
</evidence>
<protein>
    <recommendedName>
        <fullName evidence="3">DUF3006 domain-containing protein</fullName>
    </recommendedName>
</protein>